<organism evidence="2 3">
    <name type="scientific">Companilactobacillus heilongjiangensis</name>
    <dbReference type="NCBI Taxonomy" id="1074467"/>
    <lineage>
        <taxon>Bacteria</taxon>
        <taxon>Bacillati</taxon>
        <taxon>Bacillota</taxon>
        <taxon>Bacilli</taxon>
        <taxon>Lactobacillales</taxon>
        <taxon>Lactobacillaceae</taxon>
        <taxon>Companilactobacillus</taxon>
    </lineage>
</organism>
<protein>
    <recommendedName>
        <fullName evidence="4">Immunity protein</fullName>
    </recommendedName>
</protein>
<evidence type="ECO:0000313" key="2">
    <source>
        <dbReference type="EMBL" id="ALB29919.1"/>
    </source>
</evidence>
<keyword evidence="1" id="KW-0472">Membrane</keyword>
<keyword evidence="1" id="KW-0812">Transmembrane</keyword>
<dbReference type="RefSeq" id="WP_041500953.1">
    <property type="nucleotide sequence ID" value="NZ_BJDV01000003.1"/>
</dbReference>
<proteinExistence type="predicted"/>
<feature type="transmembrane region" description="Helical" evidence="1">
    <location>
        <begin position="6"/>
        <end position="26"/>
    </location>
</feature>
<name>A0A0K2LF44_9LACO</name>
<evidence type="ECO:0000256" key="1">
    <source>
        <dbReference type="SAM" id="Phobius"/>
    </source>
</evidence>
<feature type="transmembrane region" description="Helical" evidence="1">
    <location>
        <begin position="38"/>
        <end position="61"/>
    </location>
</feature>
<reference evidence="2 3" key="1">
    <citation type="submission" date="2015-08" db="EMBL/GenBank/DDBJ databases">
        <title>Genomic sequence of Lactobacillus heilongjiangensis DSM 28069, isolated from Chinese traditional pickle.</title>
        <authorList>
            <person name="Jiang X."/>
            <person name="Zheng B."/>
            <person name="Cheng H."/>
        </authorList>
    </citation>
    <scope>NUCLEOTIDE SEQUENCE [LARGE SCALE GENOMIC DNA]</scope>
    <source>
        <strain evidence="2 3">DSM 28069</strain>
    </source>
</reference>
<dbReference type="OrthoDB" id="2326953at2"/>
<evidence type="ECO:0008006" key="4">
    <source>
        <dbReference type="Google" id="ProtNLM"/>
    </source>
</evidence>
<sequence length="62" mass="6988">MGIELIGIVVILMGIYQIYVGRKMYFNIKKNVKNPQPYVFMGVYSSLIIGVICLVVGAFMIK</sequence>
<accession>A0A0K2LF44</accession>
<dbReference type="STRING" id="1074467.JP39_11440"/>
<keyword evidence="1" id="KW-1133">Transmembrane helix</keyword>
<dbReference type="KEGG" id="lhi:JP39_11440"/>
<dbReference type="AlphaFoldDB" id="A0A0K2LF44"/>
<gene>
    <name evidence="2" type="ORF">JP39_11440</name>
</gene>
<dbReference type="Proteomes" id="UP000061546">
    <property type="component" value="Chromosome"/>
</dbReference>
<keyword evidence="3" id="KW-1185">Reference proteome</keyword>
<evidence type="ECO:0000313" key="3">
    <source>
        <dbReference type="Proteomes" id="UP000061546"/>
    </source>
</evidence>
<dbReference type="EMBL" id="CP012559">
    <property type="protein sequence ID" value="ALB29919.1"/>
    <property type="molecule type" value="Genomic_DNA"/>
</dbReference>